<dbReference type="Pfam" id="PF01614">
    <property type="entry name" value="IclR_C"/>
    <property type="match status" value="1"/>
</dbReference>
<dbReference type="Gene3D" id="3.30.450.40">
    <property type="match status" value="1"/>
</dbReference>
<keyword evidence="3" id="KW-0804">Transcription</keyword>
<organism evidence="6 7">
    <name type="scientific">Kocuria marina subsp. indica</name>
    <dbReference type="NCBI Taxonomy" id="1049583"/>
    <lineage>
        <taxon>Bacteria</taxon>
        <taxon>Bacillati</taxon>
        <taxon>Actinomycetota</taxon>
        <taxon>Actinomycetes</taxon>
        <taxon>Micrococcales</taxon>
        <taxon>Micrococcaceae</taxon>
        <taxon>Kocuria</taxon>
    </lineage>
</organism>
<evidence type="ECO:0000259" key="5">
    <source>
        <dbReference type="PROSITE" id="PS51078"/>
    </source>
</evidence>
<dbReference type="InterPro" id="IPR014757">
    <property type="entry name" value="Tscrpt_reg_IclR_C"/>
</dbReference>
<dbReference type="PROSITE" id="PS51078">
    <property type="entry name" value="ICLR_ED"/>
    <property type="match status" value="1"/>
</dbReference>
<dbReference type="Gene3D" id="1.10.10.10">
    <property type="entry name" value="Winged helix-like DNA-binding domain superfamily/Winged helix DNA-binding domain"/>
    <property type="match status" value="1"/>
</dbReference>
<dbReference type="InterPro" id="IPR005471">
    <property type="entry name" value="Tscrpt_reg_IclR_N"/>
</dbReference>
<evidence type="ECO:0000313" key="7">
    <source>
        <dbReference type="Proteomes" id="UP000471026"/>
    </source>
</evidence>
<dbReference type="AlphaFoldDB" id="A0A6N9QXI4"/>
<comment type="caution">
    <text evidence="6">The sequence shown here is derived from an EMBL/GenBank/DDBJ whole genome shotgun (WGS) entry which is preliminary data.</text>
</comment>
<dbReference type="GO" id="GO:0045892">
    <property type="term" value="P:negative regulation of DNA-templated transcription"/>
    <property type="evidence" value="ECO:0007669"/>
    <property type="project" value="TreeGrafter"/>
</dbReference>
<name>A0A6N9QXI4_9MICC</name>
<protein>
    <submittedName>
        <fullName evidence="6">Helix-turn-helix domain-containing protein</fullName>
    </submittedName>
</protein>
<dbReference type="PROSITE" id="PS51077">
    <property type="entry name" value="HTH_ICLR"/>
    <property type="match status" value="1"/>
</dbReference>
<dbReference type="SUPFAM" id="SSF46785">
    <property type="entry name" value="Winged helix' DNA-binding domain"/>
    <property type="match status" value="1"/>
</dbReference>
<dbReference type="PANTHER" id="PTHR30136">
    <property type="entry name" value="HELIX-TURN-HELIX TRANSCRIPTIONAL REGULATOR, ICLR FAMILY"/>
    <property type="match status" value="1"/>
</dbReference>
<accession>A0A6N9QXI4</accession>
<feature type="domain" description="HTH iclR-type" evidence="4">
    <location>
        <begin position="8"/>
        <end position="69"/>
    </location>
</feature>
<dbReference type="SMART" id="SM00346">
    <property type="entry name" value="HTH_ICLR"/>
    <property type="match status" value="1"/>
</dbReference>
<dbReference type="InterPro" id="IPR036388">
    <property type="entry name" value="WH-like_DNA-bd_sf"/>
</dbReference>
<dbReference type="GO" id="GO:0003700">
    <property type="term" value="F:DNA-binding transcription factor activity"/>
    <property type="evidence" value="ECO:0007669"/>
    <property type="project" value="TreeGrafter"/>
</dbReference>
<gene>
    <name evidence="6" type="ORF">GKZ75_05225</name>
</gene>
<evidence type="ECO:0000256" key="1">
    <source>
        <dbReference type="ARBA" id="ARBA00023015"/>
    </source>
</evidence>
<dbReference type="GO" id="GO:0003677">
    <property type="term" value="F:DNA binding"/>
    <property type="evidence" value="ECO:0007669"/>
    <property type="project" value="UniProtKB-KW"/>
</dbReference>
<dbReference type="InterPro" id="IPR029016">
    <property type="entry name" value="GAF-like_dom_sf"/>
</dbReference>
<evidence type="ECO:0000256" key="3">
    <source>
        <dbReference type="ARBA" id="ARBA00023163"/>
    </source>
</evidence>
<dbReference type="Proteomes" id="UP000471026">
    <property type="component" value="Unassembled WGS sequence"/>
</dbReference>
<dbReference type="InterPro" id="IPR036390">
    <property type="entry name" value="WH_DNA-bd_sf"/>
</dbReference>
<dbReference type="PANTHER" id="PTHR30136:SF24">
    <property type="entry name" value="HTH-TYPE TRANSCRIPTIONAL REPRESSOR ALLR"/>
    <property type="match status" value="1"/>
</dbReference>
<dbReference type="RefSeq" id="WP_162229106.1">
    <property type="nucleotide sequence ID" value="NZ_WMHZ01000006.1"/>
</dbReference>
<feature type="domain" description="IclR-ED" evidence="5">
    <location>
        <begin position="70"/>
        <end position="257"/>
    </location>
</feature>
<keyword evidence="1" id="KW-0805">Transcription regulation</keyword>
<dbReference type="Pfam" id="PF09339">
    <property type="entry name" value="HTH_IclR"/>
    <property type="match status" value="1"/>
</dbReference>
<proteinExistence type="predicted"/>
<dbReference type="SUPFAM" id="SSF55781">
    <property type="entry name" value="GAF domain-like"/>
    <property type="match status" value="1"/>
</dbReference>
<reference evidence="6 7" key="1">
    <citation type="submission" date="2019-11" db="EMBL/GenBank/DDBJ databases">
        <title>Draft genome sequence of Kocuria indica DP-K7, a methyl red degrading Actinobacterium.</title>
        <authorList>
            <person name="Kumaran S."/>
            <person name="Tischler D."/>
            <person name="Ngo A.C.R."/>
            <person name="Schultes F."/>
        </authorList>
    </citation>
    <scope>NUCLEOTIDE SEQUENCE [LARGE SCALE GENOMIC DNA]</scope>
    <source>
        <strain evidence="6 7">DP-K7</strain>
    </source>
</reference>
<keyword evidence="2" id="KW-0238">DNA-binding</keyword>
<dbReference type="EMBL" id="WMHZ01000006">
    <property type="protein sequence ID" value="NDO77644.1"/>
    <property type="molecule type" value="Genomic_DNA"/>
</dbReference>
<evidence type="ECO:0000313" key="6">
    <source>
        <dbReference type="EMBL" id="NDO77644.1"/>
    </source>
</evidence>
<evidence type="ECO:0000256" key="2">
    <source>
        <dbReference type="ARBA" id="ARBA00023125"/>
    </source>
</evidence>
<dbReference type="InterPro" id="IPR050707">
    <property type="entry name" value="HTH_MetabolicPath_Reg"/>
</dbReference>
<evidence type="ECO:0000259" key="4">
    <source>
        <dbReference type="PROSITE" id="PS51077"/>
    </source>
</evidence>
<sequence>MANSASGESLITRFDRVLDAFGPARPELTFREICAATGLPSSTVHRILGDMKRAGWLESGTAQTYRVGTRLWELASRAASAENLAAAAIPFMSDVHAVLRQHVHVGVIEGHDVLFAERIAASDSAVPLRSIVAGRLPLHRSATGLALLCQCSDDFIAQYHDAAARSVAEDPTGTLAGRERFAADLRVFAQRGYAIQRERIDEGTGGGVAVPLKVPPGHRAAALGAVLPLSDMRDADVSAIVQTLRVAGHGISRALGAL</sequence>